<dbReference type="EMBL" id="CP002281">
    <property type="protein sequence ID" value="ADO82963.1"/>
    <property type="molecule type" value="Genomic_DNA"/>
</dbReference>
<dbReference type="STRING" id="572544.Ilyop_1182"/>
<dbReference type="InterPro" id="IPR010035">
    <property type="entry name" value="Thi_S"/>
</dbReference>
<dbReference type="OrthoDB" id="89051at2"/>
<gene>
    <name evidence="1" type="ordered locus">Ilyop_1182</name>
</gene>
<dbReference type="InterPro" id="IPR016155">
    <property type="entry name" value="Mopterin_synth/thiamin_S_b"/>
</dbReference>
<dbReference type="InterPro" id="IPR003749">
    <property type="entry name" value="ThiS/MoaD-like"/>
</dbReference>
<dbReference type="Pfam" id="PF02597">
    <property type="entry name" value="ThiS"/>
    <property type="match status" value="1"/>
</dbReference>
<dbReference type="CDD" id="cd00565">
    <property type="entry name" value="Ubl_ThiS"/>
    <property type="match status" value="1"/>
</dbReference>
<dbReference type="KEGG" id="ipo:Ilyop_1182"/>
<sequence length="70" mass="7874">MEIILNGEKTTIPTKENLLQYIKELSQQWEISLDGAVVLINDQIIKKDNWKNTLISDGDLLEVLSFVSGG</sequence>
<dbReference type="eggNOG" id="COG2104">
    <property type="taxonomic scope" value="Bacteria"/>
</dbReference>
<dbReference type="PANTHER" id="PTHR34472">
    <property type="entry name" value="SULFUR CARRIER PROTEIN THIS"/>
    <property type="match status" value="1"/>
</dbReference>
<dbReference type="HOGENOM" id="CLU_174611_3_3_0"/>
<dbReference type="SUPFAM" id="SSF54285">
    <property type="entry name" value="MoaD/ThiS"/>
    <property type="match status" value="1"/>
</dbReference>
<evidence type="ECO:0000313" key="2">
    <source>
        <dbReference type="Proteomes" id="UP000006875"/>
    </source>
</evidence>
<evidence type="ECO:0000313" key="1">
    <source>
        <dbReference type="EMBL" id="ADO82963.1"/>
    </source>
</evidence>
<dbReference type="Proteomes" id="UP000006875">
    <property type="component" value="Chromosome"/>
</dbReference>
<dbReference type="NCBIfam" id="TIGR01683">
    <property type="entry name" value="thiS"/>
    <property type="match status" value="1"/>
</dbReference>
<proteinExistence type="predicted"/>
<dbReference type="Gene3D" id="3.10.20.30">
    <property type="match status" value="1"/>
</dbReference>
<dbReference type="AlphaFoldDB" id="E3H8I1"/>
<dbReference type="RefSeq" id="WP_013387630.1">
    <property type="nucleotide sequence ID" value="NC_014632.1"/>
</dbReference>
<organism evidence="1 2">
    <name type="scientific">Ilyobacter polytropus (strain ATCC 51220 / DSM 2926 / LMG 16218 / CuHBu1)</name>
    <dbReference type="NCBI Taxonomy" id="572544"/>
    <lineage>
        <taxon>Bacteria</taxon>
        <taxon>Fusobacteriati</taxon>
        <taxon>Fusobacteriota</taxon>
        <taxon>Fusobacteriia</taxon>
        <taxon>Fusobacteriales</taxon>
        <taxon>Fusobacteriaceae</taxon>
        <taxon>Ilyobacter</taxon>
    </lineage>
</organism>
<name>E3H8I1_ILYPC</name>
<dbReference type="InterPro" id="IPR012675">
    <property type="entry name" value="Beta-grasp_dom_sf"/>
</dbReference>
<reference evidence="1 2" key="1">
    <citation type="journal article" date="2010" name="Stand. Genomic Sci.">
        <title>Complete genome sequence of Ilyobacter polytropus type strain (CuHbu1).</title>
        <authorList>
            <person name="Sikorski J."/>
            <person name="Chertkov O."/>
            <person name="Lapidus A."/>
            <person name="Nolan M."/>
            <person name="Lucas S."/>
            <person name="Del Rio T.G."/>
            <person name="Tice H."/>
            <person name="Cheng J.F."/>
            <person name="Tapia R."/>
            <person name="Han C."/>
            <person name="Goodwin L."/>
            <person name="Pitluck S."/>
            <person name="Liolios K."/>
            <person name="Ivanova N."/>
            <person name="Mavromatis K."/>
            <person name="Mikhailova N."/>
            <person name="Pati A."/>
            <person name="Chen A."/>
            <person name="Palaniappan K."/>
            <person name="Land M."/>
            <person name="Hauser L."/>
            <person name="Chang Y.J."/>
            <person name="Jeffries C.D."/>
            <person name="Brambilla E."/>
            <person name="Yasawong M."/>
            <person name="Rohde M."/>
            <person name="Pukall R."/>
            <person name="Spring S."/>
            <person name="Goker M."/>
            <person name="Woyke T."/>
            <person name="Bristow J."/>
            <person name="Eisen J.A."/>
            <person name="Markowitz V."/>
            <person name="Hugenholtz P."/>
            <person name="Kyrpides N.C."/>
            <person name="Klenk H.P."/>
        </authorList>
    </citation>
    <scope>NUCLEOTIDE SEQUENCE [LARGE SCALE GENOMIC DNA]</scope>
    <source>
        <strain evidence="2">ATCC 51220 / DSM 2926 / LMG 16218 / CuHBu1</strain>
    </source>
</reference>
<keyword evidence="2" id="KW-1185">Reference proteome</keyword>
<protein>
    <submittedName>
        <fullName evidence="1">Thiamine biosynthesis protein ThiS</fullName>
    </submittedName>
</protein>
<accession>E3H8I1</accession>
<dbReference type="PANTHER" id="PTHR34472:SF1">
    <property type="entry name" value="SULFUR CARRIER PROTEIN THIS"/>
    <property type="match status" value="1"/>
</dbReference>